<dbReference type="Proteomes" id="UP000045541">
    <property type="component" value="Unassembled WGS sequence"/>
</dbReference>
<dbReference type="PANTHER" id="PTHR22916:SF51">
    <property type="entry name" value="GLYCOSYLTRANSFERASE EPSH-RELATED"/>
    <property type="match status" value="1"/>
</dbReference>
<gene>
    <name evidence="5" type="primary">hyaD</name>
    <name evidence="6" type="ORF">AZJ28_08985</name>
    <name evidence="5" type="ORF">ERS096071_00684</name>
</gene>
<keyword evidence="3" id="KW-0472">Membrane</keyword>
<dbReference type="EMBL" id="VMYC01000159">
    <property type="protein sequence ID" value="TVX68328.1"/>
    <property type="molecule type" value="Genomic_DNA"/>
</dbReference>
<reference evidence="6 8" key="2">
    <citation type="submission" date="2019-07" db="EMBL/GenBank/DDBJ databases">
        <authorList>
            <person name="Mohale T."/>
        </authorList>
    </citation>
    <scope>NUCLEOTIDE SEQUENCE [LARGE SCALE GENOMIC DNA]</scope>
    <source>
        <strain evidence="6 8">NTPn 59</strain>
    </source>
</reference>
<evidence type="ECO:0000313" key="5">
    <source>
        <dbReference type="EMBL" id="CKJ01952.1"/>
    </source>
</evidence>
<keyword evidence="3" id="KW-1133">Transmembrane helix</keyword>
<dbReference type="EMBL" id="CMWB01000008">
    <property type="protein sequence ID" value="CKJ01952.1"/>
    <property type="molecule type" value="Genomic_DNA"/>
</dbReference>
<comment type="caution">
    <text evidence="5">The sequence shown here is derived from an EMBL/GenBank/DDBJ whole genome shotgun (WGS) entry which is preliminary data.</text>
</comment>
<organism evidence="5 7">
    <name type="scientific">Streptococcus pneumoniae</name>
    <dbReference type="NCBI Taxonomy" id="1313"/>
    <lineage>
        <taxon>Bacteria</taxon>
        <taxon>Bacillati</taxon>
        <taxon>Bacillota</taxon>
        <taxon>Bacilli</taxon>
        <taxon>Lactobacillales</taxon>
        <taxon>Streptococcaceae</taxon>
        <taxon>Streptococcus</taxon>
    </lineage>
</organism>
<dbReference type="CDD" id="cd00761">
    <property type="entry name" value="Glyco_tranf_GTA_type"/>
    <property type="match status" value="1"/>
</dbReference>
<dbReference type="Proteomes" id="UP000315060">
    <property type="component" value="Unassembled WGS sequence"/>
</dbReference>
<evidence type="ECO:0000313" key="6">
    <source>
        <dbReference type="EMBL" id="TVX68328.1"/>
    </source>
</evidence>
<evidence type="ECO:0000313" key="7">
    <source>
        <dbReference type="Proteomes" id="UP000045541"/>
    </source>
</evidence>
<dbReference type="SUPFAM" id="SSF53448">
    <property type="entry name" value="Nucleotide-diphospho-sugar transferases"/>
    <property type="match status" value="1"/>
</dbReference>
<accession>A0A064BZR9</accession>
<keyword evidence="1 5" id="KW-0328">Glycosyltransferase</keyword>
<keyword evidence="2 5" id="KW-0808">Transferase</keyword>
<dbReference type="EC" id="2.4.1.-" evidence="5"/>
<sequence length="328" mass="38153">METALISVIVPVYNVAQYLEKSIASIQRQTYQNLEIILVDDGATDESGRLCDSIAEQDDRVSVLHKKNEGLSQARNDGMKQAHGDYLIFIDSDDYIHPEMIQSLYEQLVQEDADVSSCGVMNVYANDESPQSANQDDYFVCDSQTFLKEYLIGEKIPGTICNKLIKRQIATALSFPKGLIYEDAYYHFDLIKLAKKYVVNTKPYYYYFHRGDSITTKPYAEKDLAYIDIYQKFYNEVVKNYPDLKEVAFFRLAYAHFFILDKMLLDDQYKQFEAYSQIHRFLKGYAFAISRNPIFRKGRRISALALFINISLYRFLLLKNIEKSKKLH</sequence>
<reference evidence="5 7" key="1">
    <citation type="submission" date="2015-03" db="EMBL/GenBank/DDBJ databases">
        <authorList>
            <consortium name="Pathogen Informatics"/>
            <person name="Murphy D."/>
        </authorList>
    </citation>
    <scope>NUCLEOTIDE SEQUENCE [LARGE SCALE GENOMIC DNA]</scope>
    <source>
        <strain evidence="5 7">0310</strain>
    </source>
</reference>
<dbReference type="InterPro" id="IPR001173">
    <property type="entry name" value="Glyco_trans_2-like"/>
</dbReference>
<keyword evidence="3" id="KW-0812">Transmembrane</keyword>
<dbReference type="GO" id="GO:0050501">
    <property type="term" value="F:hyaluronan synthase activity"/>
    <property type="evidence" value="ECO:0007669"/>
    <property type="project" value="UniProtKB-EC"/>
</dbReference>
<dbReference type="EC" id="2.4.1.212" evidence="5"/>
<evidence type="ECO:0000256" key="1">
    <source>
        <dbReference type="ARBA" id="ARBA00022676"/>
    </source>
</evidence>
<evidence type="ECO:0000259" key="4">
    <source>
        <dbReference type="Pfam" id="PF00535"/>
    </source>
</evidence>
<name>A0A064BZR9_STREE</name>
<dbReference type="InterPro" id="IPR029044">
    <property type="entry name" value="Nucleotide-diphossugar_trans"/>
</dbReference>
<dbReference type="AlphaFoldDB" id="A0A064BZR9"/>
<evidence type="ECO:0000313" key="8">
    <source>
        <dbReference type="Proteomes" id="UP000315060"/>
    </source>
</evidence>
<dbReference type="RefSeq" id="WP_016398745.1">
    <property type="nucleotide sequence ID" value="NZ_CLCO01000008.1"/>
</dbReference>
<dbReference type="Pfam" id="PF00535">
    <property type="entry name" value="Glycos_transf_2"/>
    <property type="match status" value="1"/>
</dbReference>
<feature type="domain" description="Glycosyltransferase 2-like" evidence="4">
    <location>
        <begin position="7"/>
        <end position="139"/>
    </location>
</feature>
<evidence type="ECO:0000256" key="2">
    <source>
        <dbReference type="ARBA" id="ARBA00022679"/>
    </source>
</evidence>
<dbReference type="PANTHER" id="PTHR22916">
    <property type="entry name" value="GLYCOSYLTRANSFERASE"/>
    <property type="match status" value="1"/>
</dbReference>
<evidence type="ECO:0000256" key="3">
    <source>
        <dbReference type="SAM" id="Phobius"/>
    </source>
</evidence>
<protein>
    <submittedName>
        <fullName evidence="5">Glycosyl transferase</fullName>
        <ecNumber evidence="5">2.4.1.-</ecNumber>
        <ecNumber evidence="5">2.4.1.212</ecNumber>
    </submittedName>
    <submittedName>
        <fullName evidence="6">Glycosyltransferase family 2 protein</fullName>
    </submittedName>
</protein>
<proteinExistence type="predicted"/>
<dbReference type="Gene3D" id="3.90.550.10">
    <property type="entry name" value="Spore Coat Polysaccharide Biosynthesis Protein SpsA, Chain A"/>
    <property type="match status" value="1"/>
</dbReference>
<feature type="transmembrane region" description="Helical" evidence="3">
    <location>
        <begin position="301"/>
        <end position="318"/>
    </location>
</feature>